<comment type="caution">
    <text evidence="3">The sequence shown here is derived from an EMBL/GenBank/DDBJ whole genome shotgun (WGS) entry which is preliminary data.</text>
</comment>
<proteinExistence type="predicted"/>
<reference evidence="3" key="1">
    <citation type="journal article" date="2019" name="Sci. Rep.">
        <title>Draft genome of Tanacetum cinerariifolium, the natural source of mosquito coil.</title>
        <authorList>
            <person name="Yamashiro T."/>
            <person name="Shiraishi A."/>
            <person name="Satake H."/>
            <person name="Nakayama K."/>
        </authorList>
    </citation>
    <scope>NUCLEOTIDE SEQUENCE</scope>
</reference>
<dbReference type="EMBL" id="BKCJ010004301">
    <property type="protein sequence ID" value="GEU60224.1"/>
    <property type="molecule type" value="Genomic_DNA"/>
</dbReference>
<dbReference type="AlphaFoldDB" id="A0A6L2LJ24"/>
<feature type="region of interest" description="Disordered" evidence="2">
    <location>
        <begin position="67"/>
        <end position="90"/>
    </location>
</feature>
<gene>
    <name evidence="3" type="ORF">Tci_032202</name>
</gene>
<evidence type="ECO:0000256" key="1">
    <source>
        <dbReference type="SAM" id="Coils"/>
    </source>
</evidence>
<evidence type="ECO:0000256" key="2">
    <source>
        <dbReference type="SAM" id="MobiDB-lite"/>
    </source>
</evidence>
<sequence>MSQLLKFSMVGGVRIGKGTALAADEVIPHHTTLPLPSGSSIPEKSNHQEVVELMKRKKTTFSFALPDSKADESNRSGFGTHHSASPLNTIIPNEGELATGLILKPVNQTREDTDQPLDNAEYTTEANSHLFEHSPQFQQSTRSDENTRGVILPPFFIGHGVSSTSGGSHRLAFLARHPAGNDAGSSLRMDAGLPEPFVPSWNLTTHLILNDAESFRDMMINLATPGVRSQQSWLSDYQALQRSWFELGRGALAQIDILQQYESLTKDYREVFKSHWSCRDKKERIKQLEADLASKTSSLAEAEGAVDTLKGDLEHLTVDLSQAEIVRHNYVRQLLLIVVQRLLSSDEYKKSLSDDFNLAIVAGWSEGVKAACSEEEA</sequence>
<evidence type="ECO:0000313" key="3">
    <source>
        <dbReference type="EMBL" id="GEU60224.1"/>
    </source>
</evidence>
<accession>A0A6L2LJ24</accession>
<organism evidence="3">
    <name type="scientific">Tanacetum cinerariifolium</name>
    <name type="common">Dalmatian daisy</name>
    <name type="synonym">Chrysanthemum cinerariifolium</name>
    <dbReference type="NCBI Taxonomy" id="118510"/>
    <lineage>
        <taxon>Eukaryota</taxon>
        <taxon>Viridiplantae</taxon>
        <taxon>Streptophyta</taxon>
        <taxon>Embryophyta</taxon>
        <taxon>Tracheophyta</taxon>
        <taxon>Spermatophyta</taxon>
        <taxon>Magnoliopsida</taxon>
        <taxon>eudicotyledons</taxon>
        <taxon>Gunneridae</taxon>
        <taxon>Pentapetalae</taxon>
        <taxon>asterids</taxon>
        <taxon>campanulids</taxon>
        <taxon>Asterales</taxon>
        <taxon>Asteraceae</taxon>
        <taxon>Asteroideae</taxon>
        <taxon>Anthemideae</taxon>
        <taxon>Anthemidinae</taxon>
        <taxon>Tanacetum</taxon>
    </lineage>
</organism>
<protein>
    <submittedName>
        <fullName evidence="3">Uncharacterized protein</fullName>
    </submittedName>
</protein>
<feature type="coiled-coil region" evidence="1">
    <location>
        <begin position="278"/>
        <end position="319"/>
    </location>
</feature>
<name>A0A6L2LJ24_TANCI</name>
<keyword evidence="1" id="KW-0175">Coiled coil</keyword>